<dbReference type="FunFam" id="3.40.50.2020:FF:000029">
    <property type="entry name" value="Orotate phosphoribosyltransferase"/>
    <property type="match status" value="1"/>
</dbReference>
<evidence type="ECO:0000256" key="5">
    <source>
        <dbReference type="ARBA" id="ARBA00022842"/>
    </source>
</evidence>
<comment type="caution">
    <text evidence="7">Lacks conserved residue(s) required for the propagation of feature annotation.</text>
</comment>
<dbReference type="InterPro" id="IPR000836">
    <property type="entry name" value="PRTase_dom"/>
</dbReference>
<comment type="cofactor">
    <cofactor evidence="7">
        <name>Mg(2+)</name>
        <dbReference type="ChEBI" id="CHEBI:18420"/>
    </cofactor>
</comment>
<evidence type="ECO:0000313" key="9">
    <source>
        <dbReference type="EMBL" id="TFV37827.1"/>
    </source>
</evidence>
<dbReference type="Pfam" id="PF00156">
    <property type="entry name" value="Pribosyltran"/>
    <property type="match status" value="1"/>
</dbReference>
<evidence type="ECO:0000256" key="1">
    <source>
        <dbReference type="ARBA" id="ARBA00004889"/>
    </source>
</evidence>
<dbReference type="CDD" id="cd06223">
    <property type="entry name" value="PRTases_typeI"/>
    <property type="match status" value="1"/>
</dbReference>
<evidence type="ECO:0000256" key="6">
    <source>
        <dbReference type="ARBA" id="ARBA00022975"/>
    </source>
</evidence>
<reference evidence="9 10" key="1">
    <citation type="submission" date="2019-03" db="EMBL/GenBank/DDBJ databases">
        <title>Bradyrhizobium diversity isolated from nodules of Chamaecrista fasciculata.</title>
        <authorList>
            <person name="Klepa M.S."/>
            <person name="Urquiaga M.O."/>
            <person name="Hungria M."/>
            <person name="Delamuta J.R."/>
        </authorList>
    </citation>
    <scope>NUCLEOTIDE SEQUENCE [LARGE SCALE GENOMIC DNA]</scope>
    <source>
        <strain evidence="9 10">CNPSo 3448</strain>
    </source>
</reference>
<evidence type="ECO:0000256" key="4">
    <source>
        <dbReference type="ARBA" id="ARBA00022679"/>
    </source>
</evidence>
<dbReference type="Gene3D" id="3.40.50.2020">
    <property type="match status" value="1"/>
</dbReference>
<feature type="binding site" evidence="7">
    <location>
        <position position="168"/>
    </location>
    <ligand>
        <name>orotate</name>
        <dbReference type="ChEBI" id="CHEBI:30839"/>
    </ligand>
</feature>
<evidence type="ECO:0000256" key="2">
    <source>
        <dbReference type="ARBA" id="ARBA00011971"/>
    </source>
</evidence>
<gene>
    <name evidence="7" type="primary">pyrE</name>
    <name evidence="9" type="ORF">E4K65_43295</name>
</gene>
<dbReference type="EMBL" id="SPQT01000048">
    <property type="protein sequence ID" value="TFV37827.1"/>
    <property type="molecule type" value="Genomic_DNA"/>
</dbReference>
<dbReference type="Proteomes" id="UP000297966">
    <property type="component" value="Unassembled WGS sequence"/>
</dbReference>
<comment type="subunit">
    <text evidence="7">Homodimer.</text>
</comment>
<comment type="pathway">
    <text evidence="1 7">Pyrimidine metabolism; UMP biosynthesis via de novo pathway; UMP from orotate: step 1/2.</text>
</comment>
<dbReference type="InterPro" id="IPR029057">
    <property type="entry name" value="PRTase-like"/>
</dbReference>
<evidence type="ECO:0000259" key="8">
    <source>
        <dbReference type="Pfam" id="PF00156"/>
    </source>
</evidence>
<organism evidence="9 10">
    <name type="scientific">Bradyrhizobium niftali</name>
    <dbReference type="NCBI Taxonomy" id="2560055"/>
    <lineage>
        <taxon>Bacteria</taxon>
        <taxon>Pseudomonadati</taxon>
        <taxon>Pseudomonadota</taxon>
        <taxon>Alphaproteobacteria</taxon>
        <taxon>Hyphomicrobiales</taxon>
        <taxon>Nitrobacteraceae</taxon>
        <taxon>Bradyrhizobium</taxon>
    </lineage>
</organism>
<feature type="binding site" evidence="7">
    <location>
        <position position="140"/>
    </location>
    <ligand>
        <name>5-phospho-alpha-D-ribose 1-diphosphate</name>
        <dbReference type="ChEBI" id="CHEBI:58017"/>
        <note>ligand shared between dimeric partners</note>
    </ligand>
</feature>
<dbReference type="EC" id="2.4.2.10" evidence="2 7"/>
<dbReference type="AlphaFoldDB" id="A0A4Y9L569"/>
<proteinExistence type="inferred from homology"/>
<dbReference type="HAMAP" id="MF_01208">
    <property type="entry name" value="PyrE"/>
    <property type="match status" value="1"/>
</dbReference>
<keyword evidence="10" id="KW-1185">Reference proteome</keyword>
<dbReference type="SUPFAM" id="SSF53271">
    <property type="entry name" value="PRTase-like"/>
    <property type="match status" value="1"/>
</dbReference>
<dbReference type="PANTHER" id="PTHR19278">
    <property type="entry name" value="OROTATE PHOSPHORIBOSYLTRANSFERASE"/>
    <property type="match status" value="1"/>
</dbReference>
<feature type="binding site" evidence="7">
    <location>
        <position position="134"/>
    </location>
    <ligand>
        <name>5-phospho-alpha-D-ribose 1-diphosphate</name>
        <dbReference type="ChEBI" id="CHEBI:58017"/>
        <note>ligand shared between dimeric partners</note>
    </ligand>
</feature>
<comment type="function">
    <text evidence="7">Catalyzes the transfer of a ribosyl phosphate group from 5-phosphoribose 1-diphosphate to orotate, leading to the formation of orotidine monophosphate (OMP).</text>
</comment>
<accession>A0A4Y9L569</accession>
<keyword evidence="5 7" id="KW-0460">Magnesium</keyword>
<dbReference type="PANTHER" id="PTHR19278:SF9">
    <property type="entry name" value="URIDINE 5'-MONOPHOSPHATE SYNTHASE"/>
    <property type="match status" value="1"/>
</dbReference>
<sequence>MADRRPIPVDWAGPLWNVAAVADKFRHFQKRSRGTAVSKSASRARLFEIIRRRSFGRGEVTLASGRKSDFYFNLKPTMLDPEGATLLAELTYEALKDDNLDFIGGLEMGAVPLAGALAQISWIKGHPIAAFFVRKKPKEHGAKLAIEGLPRGETLQGKRVVIVEDVTTTGGSAMKAVESVRETGAEVVLVLTMVDREEGATDTFGAAGLPFRALYKASEFLKA</sequence>
<evidence type="ECO:0000256" key="3">
    <source>
        <dbReference type="ARBA" id="ARBA00022676"/>
    </source>
</evidence>
<protein>
    <recommendedName>
        <fullName evidence="2 7">Orotate phosphoribosyltransferase</fullName>
        <shortName evidence="7">OPRT</shortName>
        <shortName evidence="7">OPRTase</shortName>
        <ecNumber evidence="2 7">2.4.2.10</ecNumber>
    </recommendedName>
</protein>
<dbReference type="GO" id="GO:0044205">
    <property type="term" value="P:'de novo' UMP biosynthetic process"/>
    <property type="evidence" value="ECO:0007669"/>
    <property type="project" value="UniProtKB-UniRule"/>
</dbReference>
<evidence type="ECO:0000313" key="10">
    <source>
        <dbReference type="Proteomes" id="UP000297966"/>
    </source>
</evidence>
<feature type="binding site" evidence="7">
    <location>
        <position position="138"/>
    </location>
    <ligand>
        <name>5-phospho-alpha-D-ribose 1-diphosphate</name>
        <dbReference type="ChEBI" id="CHEBI:58017"/>
        <note>ligand shared between dimeric partners</note>
    </ligand>
</feature>
<keyword evidence="6 7" id="KW-0665">Pyrimidine biosynthesis</keyword>
<dbReference type="OrthoDB" id="9779060at2"/>
<comment type="caution">
    <text evidence="9">The sequence shown here is derived from an EMBL/GenBank/DDBJ whole genome shotgun (WGS) entry which is preliminary data.</text>
</comment>
<dbReference type="InterPro" id="IPR023031">
    <property type="entry name" value="OPRT"/>
</dbReference>
<dbReference type="GO" id="GO:0004588">
    <property type="term" value="F:orotate phosphoribosyltransferase activity"/>
    <property type="evidence" value="ECO:0007669"/>
    <property type="project" value="UniProtKB-UniRule"/>
</dbReference>
<keyword evidence="3 7" id="KW-0328">Glycosyltransferase</keyword>
<keyword evidence="4 7" id="KW-0808">Transferase</keyword>
<dbReference type="UniPathway" id="UPA00070">
    <property type="reaction ID" value="UER00119"/>
</dbReference>
<feature type="binding site" description="in other chain" evidence="7">
    <location>
        <begin position="164"/>
        <end position="172"/>
    </location>
    <ligand>
        <name>5-phospho-alpha-D-ribose 1-diphosphate</name>
        <dbReference type="ChEBI" id="CHEBI:58017"/>
        <note>ligand shared between dimeric partners</note>
    </ligand>
</feature>
<comment type="catalytic activity">
    <reaction evidence="7">
        <text>orotidine 5'-phosphate + diphosphate = orotate + 5-phospho-alpha-D-ribose 1-diphosphate</text>
        <dbReference type="Rhea" id="RHEA:10380"/>
        <dbReference type="ChEBI" id="CHEBI:30839"/>
        <dbReference type="ChEBI" id="CHEBI:33019"/>
        <dbReference type="ChEBI" id="CHEBI:57538"/>
        <dbReference type="ChEBI" id="CHEBI:58017"/>
        <dbReference type="EC" id="2.4.2.10"/>
    </reaction>
</comment>
<comment type="similarity">
    <text evidence="7">Belongs to the purine/pyrimidine phosphoribosyltransferase family. PyrE subfamily.</text>
</comment>
<feature type="binding site" evidence="7">
    <location>
        <position position="196"/>
    </location>
    <ligand>
        <name>orotate</name>
        <dbReference type="ChEBI" id="CHEBI:30839"/>
    </ligand>
</feature>
<dbReference type="GO" id="GO:0000287">
    <property type="term" value="F:magnesium ion binding"/>
    <property type="evidence" value="ECO:0007669"/>
    <property type="project" value="UniProtKB-UniRule"/>
</dbReference>
<name>A0A4Y9L569_9BRAD</name>
<evidence type="ECO:0000256" key="7">
    <source>
        <dbReference type="HAMAP-Rule" id="MF_01208"/>
    </source>
</evidence>
<dbReference type="GO" id="GO:0019856">
    <property type="term" value="P:pyrimidine nucleobase biosynthetic process"/>
    <property type="evidence" value="ECO:0007669"/>
    <property type="project" value="TreeGrafter"/>
</dbReference>
<feature type="domain" description="Phosphoribosyltransferase" evidence="8">
    <location>
        <begin position="83"/>
        <end position="200"/>
    </location>
</feature>
<feature type="binding site" description="in other chain" evidence="7">
    <location>
        <position position="135"/>
    </location>
    <ligand>
        <name>5-phospho-alpha-D-ribose 1-diphosphate</name>
        <dbReference type="ChEBI" id="CHEBI:58017"/>
        <note>ligand shared between dimeric partners</note>
    </ligand>
</feature>
<dbReference type="InterPro" id="IPR004467">
    <property type="entry name" value="Or_phspho_trans_dom"/>
</dbReference>
<dbReference type="NCBIfam" id="TIGR00336">
    <property type="entry name" value="pyrE"/>
    <property type="match status" value="1"/>
</dbReference>